<evidence type="ECO:0000256" key="1">
    <source>
        <dbReference type="ARBA" id="ARBA00022801"/>
    </source>
</evidence>
<comment type="caution">
    <text evidence="3">The sequence shown here is derived from an EMBL/GenBank/DDBJ whole genome shotgun (WGS) entry which is preliminary data.</text>
</comment>
<dbReference type="Proteomes" id="UP000297982">
    <property type="component" value="Unassembled WGS sequence"/>
</dbReference>
<dbReference type="PANTHER" id="PTHR43798">
    <property type="entry name" value="MONOACYLGLYCEROL LIPASE"/>
    <property type="match status" value="1"/>
</dbReference>
<accession>A0A4Z0GXQ1</accession>
<proteinExistence type="predicted"/>
<keyword evidence="4" id="KW-1185">Reference proteome</keyword>
<organism evidence="3 4">
    <name type="scientific">Halobacillus salinus</name>
    <dbReference type="NCBI Taxonomy" id="192814"/>
    <lineage>
        <taxon>Bacteria</taxon>
        <taxon>Bacillati</taxon>
        <taxon>Bacillota</taxon>
        <taxon>Bacilli</taxon>
        <taxon>Bacillales</taxon>
        <taxon>Bacillaceae</taxon>
        <taxon>Halobacillus</taxon>
    </lineage>
</organism>
<dbReference type="RefSeq" id="WP_135328208.1">
    <property type="nucleotide sequence ID" value="NZ_SRJC01000004.1"/>
</dbReference>
<dbReference type="InterPro" id="IPR000639">
    <property type="entry name" value="Epox_hydrolase-like"/>
</dbReference>
<dbReference type="Gene3D" id="3.40.50.1820">
    <property type="entry name" value="alpha/beta hydrolase"/>
    <property type="match status" value="1"/>
</dbReference>
<dbReference type="EMBL" id="SRJC01000004">
    <property type="protein sequence ID" value="TGB01917.1"/>
    <property type="molecule type" value="Genomic_DNA"/>
</dbReference>
<gene>
    <name evidence="3" type="ORF">E4663_14885</name>
</gene>
<reference evidence="3 4" key="1">
    <citation type="journal article" date="2003" name="Int. J. Syst. Evol. Microbiol.">
        <title>Halobacillus salinus sp. nov., isolated from a salt lake on the coast of the East Sea in Korea.</title>
        <authorList>
            <person name="Yoon J.H."/>
            <person name="Kang K.H."/>
            <person name="Park Y.H."/>
        </authorList>
    </citation>
    <scope>NUCLEOTIDE SEQUENCE [LARGE SCALE GENOMIC DNA]</scope>
    <source>
        <strain evidence="3 4">HSL-3</strain>
    </source>
</reference>
<keyword evidence="1 3" id="KW-0378">Hydrolase</keyword>
<evidence type="ECO:0000313" key="3">
    <source>
        <dbReference type="EMBL" id="TGB01917.1"/>
    </source>
</evidence>
<name>A0A4Z0GXQ1_9BACI</name>
<sequence>MPYYTNKQGKQLYYDDKGNGEAFVFIHPPGMGRKVFKMQHPLAEHYRVIFPDLSGNGDSETVTQEPDIRFFADEVAELLDHLKLDQVIVVGYSCGGMVAQELTLSHPDRVKGVVLAGGFPKVDTGMLHFEFSVGMQWVHQSTETLAKLLSHSHFRSAEIKRELCEHMAKSDPDVWYEYYDAALHYDCSERLSQIKVPVLLAYGVKEFWINYHSFYYRQCKDVTFHMIERAYHQIPATHSPQFHDAIHRFIDTKITN</sequence>
<dbReference type="GO" id="GO:0016787">
    <property type="term" value="F:hydrolase activity"/>
    <property type="evidence" value="ECO:0007669"/>
    <property type="project" value="UniProtKB-KW"/>
</dbReference>
<feature type="domain" description="AB hydrolase-1" evidence="2">
    <location>
        <begin position="29"/>
        <end position="162"/>
    </location>
</feature>
<evidence type="ECO:0000313" key="4">
    <source>
        <dbReference type="Proteomes" id="UP000297982"/>
    </source>
</evidence>
<dbReference type="InterPro" id="IPR000073">
    <property type="entry name" value="AB_hydrolase_1"/>
</dbReference>
<dbReference type="InterPro" id="IPR029058">
    <property type="entry name" value="AB_hydrolase_fold"/>
</dbReference>
<dbReference type="Pfam" id="PF00561">
    <property type="entry name" value="Abhydrolase_1"/>
    <property type="match status" value="1"/>
</dbReference>
<evidence type="ECO:0000259" key="2">
    <source>
        <dbReference type="Pfam" id="PF00561"/>
    </source>
</evidence>
<dbReference type="PRINTS" id="PR00412">
    <property type="entry name" value="EPOXHYDRLASE"/>
</dbReference>
<dbReference type="STRING" id="192814.GCA_900166575_03749"/>
<dbReference type="SUPFAM" id="SSF53474">
    <property type="entry name" value="alpha/beta-Hydrolases"/>
    <property type="match status" value="1"/>
</dbReference>
<dbReference type="InterPro" id="IPR050266">
    <property type="entry name" value="AB_hydrolase_sf"/>
</dbReference>
<dbReference type="PANTHER" id="PTHR43798:SF31">
    <property type="entry name" value="AB HYDROLASE SUPERFAMILY PROTEIN YCLE"/>
    <property type="match status" value="1"/>
</dbReference>
<dbReference type="AlphaFoldDB" id="A0A4Z0GXQ1"/>
<protein>
    <submittedName>
        <fullName evidence="3">Alpha/beta hydrolase</fullName>
    </submittedName>
</protein>
<dbReference type="PRINTS" id="PR00111">
    <property type="entry name" value="ABHYDROLASE"/>
</dbReference>
<dbReference type="GO" id="GO:0016020">
    <property type="term" value="C:membrane"/>
    <property type="evidence" value="ECO:0007669"/>
    <property type="project" value="TreeGrafter"/>
</dbReference>